<evidence type="ECO:0000313" key="2">
    <source>
        <dbReference type="Proteomes" id="UP001553161"/>
    </source>
</evidence>
<evidence type="ECO:0000313" key="1">
    <source>
        <dbReference type="EMBL" id="MEV8468645.1"/>
    </source>
</evidence>
<dbReference type="RefSeq" id="WP_366194605.1">
    <property type="nucleotide sequence ID" value="NZ_JBFBVU010000034.1"/>
</dbReference>
<name>A0ABV3LC33_9RHOB</name>
<organism evidence="1 2">
    <name type="scientific">Meridianimarinicoccus marinus</name>
    <dbReference type="NCBI Taxonomy" id="3231483"/>
    <lineage>
        <taxon>Bacteria</taxon>
        <taxon>Pseudomonadati</taxon>
        <taxon>Pseudomonadota</taxon>
        <taxon>Alphaproteobacteria</taxon>
        <taxon>Rhodobacterales</taxon>
        <taxon>Paracoccaceae</taxon>
        <taxon>Meridianimarinicoccus</taxon>
    </lineage>
</organism>
<sequence>MISPPGYTSLAELWREFCETHFVTVYQMACAQYADDTFNASYCSGSPLDLCEQLFLGTFEDGRISLASGAEHVVDLTPKLDNRRIRFFTTASPFESSNIANTSEEVGPDGEHLMRIGSSQFQAWPHRHGTAEPWRQAYKRPGPDEIGSLRREDVPYHTLPYTFERQRFVIPRTMPGWAEHTFHRYDLDVVFSDHTGSTICLNDGALPKWYAKNIRGRKFLDDFLGTADSTASTGRPQKQEAIWKTFTALYPEGRTGSWKEVTAAVRTASGLDCSQKTVQRAIKTYGADLAKSTTKLEKY</sequence>
<reference evidence="1 2" key="1">
    <citation type="submission" date="2024-07" db="EMBL/GenBank/DDBJ databases">
        <authorList>
            <person name="Kang M."/>
        </authorList>
    </citation>
    <scope>NUCLEOTIDE SEQUENCE [LARGE SCALE GENOMIC DNA]</scope>
    <source>
        <strain evidence="1 2">DFM31</strain>
    </source>
</reference>
<dbReference type="EMBL" id="JBFBVU010000034">
    <property type="protein sequence ID" value="MEV8468645.1"/>
    <property type="molecule type" value="Genomic_DNA"/>
</dbReference>
<dbReference type="Proteomes" id="UP001553161">
    <property type="component" value="Unassembled WGS sequence"/>
</dbReference>
<gene>
    <name evidence="1" type="ORF">AB0T83_17910</name>
</gene>
<protein>
    <submittedName>
        <fullName evidence="1">Uncharacterized protein</fullName>
    </submittedName>
</protein>
<keyword evidence="2" id="KW-1185">Reference proteome</keyword>
<comment type="caution">
    <text evidence="1">The sequence shown here is derived from an EMBL/GenBank/DDBJ whole genome shotgun (WGS) entry which is preliminary data.</text>
</comment>
<proteinExistence type="predicted"/>
<accession>A0ABV3LC33</accession>